<evidence type="ECO:0000256" key="4">
    <source>
        <dbReference type="ARBA" id="ARBA00022840"/>
    </source>
</evidence>
<dbReference type="OrthoDB" id="9801841at2"/>
<evidence type="ECO:0000256" key="7">
    <source>
        <dbReference type="SAM" id="Phobius"/>
    </source>
</evidence>
<accession>A0A2P1PS13</accession>
<gene>
    <name evidence="9" type="ORF">C7S18_10600</name>
</gene>
<dbReference type="SMART" id="SM00220">
    <property type="entry name" value="S_TKc"/>
    <property type="match status" value="1"/>
</dbReference>
<dbReference type="Gene3D" id="3.30.200.20">
    <property type="entry name" value="Phosphorylase Kinase, domain 1"/>
    <property type="match status" value="1"/>
</dbReference>
<name>A0A2P1PS13_9GAMM</name>
<dbReference type="Gene3D" id="1.10.510.10">
    <property type="entry name" value="Transferase(Phosphotransferase) domain 1"/>
    <property type="match status" value="1"/>
</dbReference>
<evidence type="ECO:0000256" key="6">
    <source>
        <dbReference type="SAM" id="MobiDB-lite"/>
    </source>
</evidence>
<dbReference type="CDD" id="cd14014">
    <property type="entry name" value="STKc_PknB_like"/>
    <property type="match status" value="1"/>
</dbReference>
<dbReference type="InterPro" id="IPR011009">
    <property type="entry name" value="Kinase-like_dom_sf"/>
</dbReference>
<feature type="domain" description="Protein kinase" evidence="8">
    <location>
        <begin position="86"/>
        <end position="375"/>
    </location>
</feature>
<dbReference type="Gene3D" id="1.25.40.10">
    <property type="entry name" value="Tetratricopeptide repeat domain"/>
    <property type="match status" value="1"/>
</dbReference>
<dbReference type="AlphaFoldDB" id="A0A2P1PS13"/>
<dbReference type="EMBL" id="CP027860">
    <property type="protein sequence ID" value="AVP97620.1"/>
    <property type="molecule type" value="Genomic_DNA"/>
</dbReference>
<dbReference type="InterPro" id="IPR011990">
    <property type="entry name" value="TPR-like_helical_dom_sf"/>
</dbReference>
<dbReference type="KEGG" id="xba:C7S18_10600"/>
<keyword evidence="3" id="KW-0418">Kinase</keyword>
<dbReference type="InterPro" id="IPR017441">
    <property type="entry name" value="Protein_kinase_ATP_BS"/>
</dbReference>
<dbReference type="SUPFAM" id="SSF56112">
    <property type="entry name" value="Protein kinase-like (PK-like)"/>
    <property type="match status" value="1"/>
</dbReference>
<keyword evidence="4 5" id="KW-0067">ATP-binding</keyword>
<dbReference type="GO" id="GO:0004674">
    <property type="term" value="F:protein serine/threonine kinase activity"/>
    <property type="evidence" value="ECO:0007669"/>
    <property type="project" value="TreeGrafter"/>
</dbReference>
<dbReference type="PROSITE" id="PS00108">
    <property type="entry name" value="PROTEIN_KINASE_ST"/>
    <property type="match status" value="1"/>
</dbReference>
<dbReference type="PROSITE" id="PS00107">
    <property type="entry name" value="PROTEIN_KINASE_ATP"/>
    <property type="match status" value="1"/>
</dbReference>
<feature type="region of interest" description="Disordered" evidence="6">
    <location>
        <begin position="312"/>
        <end position="333"/>
    </location>
</feature>
<dbReference type="InterPro" id="IPR008271">
    <property type="entry name" value="Ser/Thr_kinase_AS"/>
</dbReference>
<evidence type="ECO:0000313" key="9">
    <source>
        <dbReference type="EMBL" id="AVP97620.1"/>
    </source>
</evidence>
<evidence type="ECO:0000259" key="8">
    <source>
        <dbReference type="PROSITE" id="PS50011"/>
    </source>
</evidence>
<evidence type="ECO:0000256" key="1">
    <source>
        <dbReference type="ARBA" id="ARBA00022679"/>
    </source>
</evidence>
<dbReference type="InterPro" id="IPR000719">
    <property type="entry name" value="Prot_kinase_dom"/>
</dbReference>
<keyword evidence="7" id="KW-0812">Transmembrane</keyword>
<dbReference type="PANTHER" id="PTHR43289:SF34">
    <property type="entry name" value="SERINE_THREONINE-PROTEIN KINASE YBDM-RELATED"/>
    <property type="match status" value="1"/>
</dbReference>
<dbReference type="Pfam" id="PF00069">
    <property type="entry name" value="Pkinase"/>
    <property type="match status" value="1"/>
</dbReference>
<keyword evidence="7" id="KW-1133">Transmembrane helix</keyword>
<evidence type="ECO:0000256" key="5">
    <source>
        <dbReference type="PROSITE-ProRule" id="PRU10141"/>
    </source>
</evidence>
<evidence type="ECO:0000256" key="3">
    <source>
        <dbReference type="ARBA" id="ARBA00022777"/>
    </source>
</evidence>
<dbReference type="PANTHER" id="PTHR43289">
    <property type="entry name" value="MITOGEN-ACTIVATED PROTEIN KINASE KINASE KINASE 20-RELATED"/>
    <property type="match status" value="1"/>
</dbReference>
<keyword evidence="2 5" id="KW-0547">Nucleotide-binding</keyword>
<dbReference type="SUPFAM" id="SSF48452">
    <property type="entry name" value="TPR-like"/>
    <property type="match status" value="1"/>
</dbReference>
<feature type="binding site" evidence="5">
    <location>
        <position position="117"/>
    </location>
    <ligand>
        <name>ATP</name>
        <dbReference type="ChEBI" id="CHEBI:30616"/>
    </ligand>
</feature>
<dbReference type="GO" id="GO:0005524">
    <property type="term" value="F:ATP binding"/>
    <property type="evidence" value="ECO:0007669"/>
    <property type="project" value="UniProtKB-UniRule"/>
</dbReference>
<keyword evidence="7" id="KW-0472">Membrane</keyword>
<feature type="transmembrane region" description="Helical" evidence="7">
    <location>
        <begin position="400"/>
        <end position="421"/>
    </location>
</feature>
<organism evidence="9 10">
    <name type="scientific">Ahniella affigens</name>
    <dbReference type="NCBI Taxonomy" id="2021234"/>
    <lineage>
        <taxon>Bacteria</taxon>
        <taxon>Pseudomonadati</taxon>
        <taxon>Pseudomonadota</taxon>
        <taxon>Gammaproteobacteria</taxon>
        <taxon>Lysobacterales</taxon>
        <taxon>Rhodanobacteraceae</taxon>
        <taxon>Ahniella</taxon>
    </lineage>
</organism>
<dbReference type="Pfam" id="PF13424">
    <property type="entry name" value="TPR_12"/>
    <property type="match status" value="1"/>
</dbReference>
<keyword evidence="10" id="KW-1185">Reference proteome</keyword>
<reference evidence="9 10" key="1">
    <citation type="submission" date="2018-03" db="EMBL/GenBank/DDBJ databases">
        <title>Ahniella affigens gen. nov., sp. nov., a gammaproteobacterium isolated from sandy soil near a stream.</title>
        <authorList>
            <person name="Ko Y."/>
            <person name="Kim J.-H."/>
        </authorList>
    </citation>
    <scope>NUCLEOTIDE SEQUENCE [LARGE SCALE GENOMIC DNA]</scope>
    <source>
        <strain evidence="9 10">D13</strain>
    </source>
</reference>
<dbReference type="Proteomes" id="UP000241074">
    <property type="component" value="Chromosome"/>
</dbReference>
<proteinExistence type="predicted"/>
<reference evidence="9 10" key="2">
    <citation type="submission" date="2018-03" db="EMBL/GenBank/DDBJ databases">
        <authorList>
            <person name="Keele B.F."/>
        </authorList>
    </citation>
    <scope>NUCLEOTIDE SEQUENCE [LARGE SCALE GENOMIC DNA]</scope>
    <source>
        <strain evidence="9 10">D13</strain>
    </source>
</reference>
<protein>
    <recommendedName>
        <fullName evidence="8">Protein kinase domain-containing protein</fullName>
    </recommendedName>
</protein>
<keyword evidence="1" id="KW-0808">Transferase</keyword>
<dbReference type="RefSeq" id="WP_106891540.1">
    <property type="nucleotide sequence ID" value="NZ_CP027860.1"/>
</dbReference>
<evidence type="ECO:0000256" key="2">
    <source>
        <dbReference type="ARBA" id="ARBA00022741"/>
    </source>
</evidence>
<dbReference type="PROSITE" id="PS50011">
    <property type="entry name" value="PROTEIN_KINASE_DOM"/>
    <property type="match status" value="1"/>
</dbReference>
<evidence type="ECO:0000313" key="10">
    <source>
        <dbReference type="Proteomes" id="UP000241074"/>
    </source>
</evidence>
<sequence length="790" mass="87481">MNPVTPEQFAALDQCLQQALDLPPSEREAYLQAHCGGDADQLMALRALLAHCDDSQTEWERLPMSYLNAHVTEILDTKHLPRIANWRLLRELGAGGMARVFLAERDVQGATQRAAIKLLQGGQPDAELMARFERERRILASLDDPRIARFYDAGIASDGRPWLAMEYVDGARIDTWCDQHQLNIRARVQLMQQVALALASAHNRLVLHRDIKPANVLVDATGLPKILDFGIAKVLADDDATDGLTRTQQRLLTLHYASPEQLLGEPVGVASDIYQLGLMMYELLSGQRPFARDEVSLPRLIRAIDDRQVPPLRQAFDDADPESGRRAQARANSPARLRRLLSGDLQQITNKALARDPLHRYGSAIQFADDLEHYLSGRPVLAVAPSLAYRLKRLLARHPLAAALAASLLIAIAAGISATLWQTREALRQRDQAQAEAEKSARLVEFLTNALATANPTRSQGETVTAKALLDGARARIDEELQSRDATRSDLLAAMSQAYGGLALREPQLKLAEESLSIERELDRPSVLTRRMVLAATALRETSQPESAYALFQEAESRLRADPAESQGYLGQVLYLKAMTEFSLRQFERSEHSLEQAIALLSQASDARERDRNAARLMLSRLWATNGRLDDAIRMIETTVAALRTAKPPRRAELEEALDALGSVYRKAERWPEQTAAYREARDLAIEVYGPEHLDVAILSHNLAGALLSEGNVAEALTLTNEAVSLGARSVGPLHAFSVSAKLRQIEARCRSGDEHVEAAEWSQLQAGIEKHPNLADLLTQRQQQCGIRK</sequence>